<organism evidence="1 2">
    <name type="scientific">Polychaeton citri CBS 116435</name>
    <dbReference type="NCBI Taxonomy" id="1314669"/>
    <lineage>
        <taxon>Eukaryota</taxon>
        <taxon>Fungi</taxon>
        <taxon>Dikarya</taxon>
        <taxon>Ascomycota</taxon>
        <taxon>Pezizomycotina</taxon>
        <taxon>Dothideomycetes</taxon>
        <taxon>Dothideomycetidae</taxon>
        <taxon>Capnodiales</taxon>
        <taxon>Capnodiaceae</taxon>
        <taxon>Polychaeton</taxon>
    </lineage>
</organism>
<gene>
    <name evidence="1" type="ORF">K431DRAFT_280588</name>
</gene>
<proteinExistence type="predicted"/>
<keyword evidence="2" id="KW-1185">Reference proteome</keyword>
<evidence type="ECO:0000313" key="1">
    <source>
        <dbReference type="EMBL" id="KAF2725859.1"/>
    </source>
</evidence>
<name>A0A9P4QG78_9PEZI</name>
<reference evidence="1" key="1">
    <citation type="journal article" date="2020" name="Stud. Mycol.">
        <title>101 Dothideomycetes genomes: a test case for predicting lifestyles and emergence of pathogens.</title>
        <authorList>
            <person name="Haridas S."/>
            <person name="Albert R."/>
            <person name="Binder M."/>
            <person name="Bloem J."/>
            <person name="Labutti K."/>
            <person name="Salamov A."/>
            <person name="Andreopoulos B."/>
            <person name="Baker S."/>
            <person name="Barry K."/>
            <person name="Bills G."/>
            <person name="Bluhm B."/>
            <person name="Cannon C."/>
            <person name="Castanera R."/>
            <person name="Culley D."/>
            <person name="Daum C."/>
            <person name="Ezra D."/>
            <person name="Gonzalez J."/>
            <person name="Henrissat B."/>
            <person name="Kuo A."/>
            <person name="Liang C."/>
            <person name="Lipzen A."/>
            <person name="Lutzoni F."/>
            <person name="Magnuson J."/>
            <person name="Mondo S."/>
            <person name="Nolan M."/>
            <person name="Ohm R."/>
            <person name="Pangilinan J."/>
            <person name="Park H.-J."/>
            <person name="Ramirez L."/>
            <person name="Alfaro M."/>
            <person name="Sun H."/>
            <person name="Tritt A."/>
            <person name="Yoshinaga Y."/>
            <person name="Zwiers L.-H."/>
            <person name="Turgeon B."/>
            <person name="Goodwin S."/>
            <person name="Spatafora J."/>
            <person name="Crous P."/>
            <person name="Grigoriev I."/>
        </authorList>
    </citation>
    <scope>NUCLEOTIDE SEQUENCE</scope>
    <source>
        <strain evidence="1">CBS 116435</strain>
    </source>
</reference>
<protein>
    <submittedName>
        <fullName evidence="1">Uncharacterized protein</fullName>
    </submittedName>
</protein>
<comment type="caution">
    <text evidence="1">The sequence shown here is derived from an EMBL/GenBank/DDBJ whole genome shotgun (WGS) entry which is preliminary data.</text>
</comment>
<dbReference type="Proteomes" id="UP000799441">
    <property type="component" value="Unassembled WGS sequence"/>
</dbReference>
<accession>A0A9P4QG78</accession>
<sequence>MHIYRAVVVPIWRLPSLHVDRFSALPKLSYTSHFFFMLHATVLLLASLPGQRTLSGLVPLCICNLTIATNKSRENNSAMF</sequence>
<dbReference type="AlphaFoldDB" id="A0A9P4QG78"/>
<dbReference type="EMBL" id="MU003766">
    <property type="protein sequence ID" value="KAF2725859.1"/>
    <property type="molecule type" value="Genomic_DNA"/>
</dbReference>
<evidence type="ECO:0000313" key="2">
    <source>
        <dbReference type="Proteomes" id="UP000799441"/>
    </source>
</evidence>